<dbReference type="EMBL" id="JARPUR010000001">
    <property type="protein sequence ID" value="KAK4886418.1"/>
    <property type="molecule type" value="Genomic_DNA"/>
</dbReference>
<evidence type="ECO:0000256" key="5">
    <source>
        <dbReference type="ARBA" id="ARBA00023274"/>
    </source>
</evidence>
<dbReference type="InterPro" id="IPR012677">
    <property type="entry name" value="Nucleotide-bd_a/b_plait_sf"/>
</dbReference>
<evidence type="ECO:0000313" key="10">
    <source>
        <dbReference type="Proteomes" id="UP001353858"/>
    </source>
</evidence>
<dbReference type="InterPro" id="IPR012678">
    <property type="entry name" value="Ribosomal_uL23/eL15/eS24_sf"/>
</dbReference>
<evidence type="ECO:0000313" key="9">
    <source>
        <dbReference type="EMBL" id="KAK4886418.1"/>
    </source>
</evidence>
<evidence type="ECO:0000256" key="1">
    <source>
        <dbReference type="ARBA" id="ARBA00004173"/>
    </source>
</evidence>
<dbReference type="AlphaFoldDB" id="A0AAN7PHJ1"/>
<dbReference type="InterPro" id="IPR013025">
    <property type="entry name" value="Ribosomal_uL23-like"/>
</dbReference>
<comment type="similarity">
    <text evidence="2">Belongs to the universal ribosomal protein uL23 family.</text>
</comment>
<dbReference type="Pfam" id="PF00276">
    <property type="entry name" value="Ribosomal_L23"/>
    <property type="match status" value="1"/>
</dbReference>
<keyword evidence="3" id="KW-0689">Ribosomal protein</keyword>
<evidence type="ECO:0000256" key="8">
    <source>
        <dbReference type="ARBA" id="ARBA00041375"/>
    </source>
</evidence>
<evidence type="ECO:0000256" key="6">
    <source>
        <dbReference type="ARBA" id="ARBA00038782"/>
    </source>
</evidence>
<keyword evidence="4" id="KW-0496">Mitochondrion</keyword>
<evidence type="ECO:0000256" key="7">
    <source>
        <dbReference type="ARBA" id="ARBA00039977"/>
    </source>
</evidence>
<keyword evidence="5" id="KW-0687">Ribonucleoprotein</keyword>
<comment type="caution">
    <text evidence="9">The sequence shown here is derived from an EMBL/GenBank/DDBJ whole genome shotgun (WGS) entry which is preliminary data.</text>
</comment>
<protein>
    <recommendedName>
        <fullName evidence="7">Large ribosomal subunit protein uL23m</fullName>
    </recommendedName>
    <alternativeName>
        <fullName evidence="8">39S ribosomal protein L23, mitochondrial</fullName>
    </alternativeName>
</protein>
<sequence length="238" mass="28341">MSTRLYPLYQKGNPQLRVFLPNFWMKIVRPKYKQPPNVVQFEVSMEMTKHDIKNYLQKIYNVNSIHVRTQIALGKTRTEPGKGYVIKDDDIKYAYVVLPKGESFEFPDLFLDSKTEEKDHEKALEEIKKNHEKYLKKHQDRPGIPTSKDNRVYSRPFFYIFVRMDISFSSESSDSSLDEVVEIVDILERPRNFKNRPNAFEQYNESEFRQRFRLSKATVQIKMPTTNKMLLEMQLEDP</sequence>
<dbReference type="GO" id="GO:0003735">
    <property type="term" value="F:structural constituent of ribosome"/>
    <property type="evidence" value="ECO:0007669"/>
    <property type="project" value="InterPro"/>
</dbReference>
<proteinExistence type="inferred from homology"/>
<name>A0AAN7PHJ1_9COLE</name>
<gene>
    <name evidence="9" type="ORF">RN001_002689</name>
</gene>
<organism evidence="9 10">
    <name type="scientific">Aquatica leii</name>
    <dbReference type="NCBI Taxonomy" id="1421715"/>
    <lineage>
        <taxon>Eukaryota</taxon>
        <taxon>Metazoa</taxon>
        <taxon>Ecdysozoa</taxon>
        <taxon>Arthropoda</taxon>
        <taxon>Hexapoda</taxon>
        <taxon>Insecta</taxon>
        <taxon>Pterygota</taxon>
        <taxon>Neoptera</taxon>
        <taxon>Endopterygota</taxon>
        <taxon>Coleoptera</taxon>
        <taxon>Polyphaga</taxon>
        <taxon>Elateriformia</taxon>
        <taxon>Elateroidea</taxon>
        <taxon>Lampyridae</taxon>
        <taxon>Luciolinae</taxon>
        <taxon>Aquatica</taxon>
    </lineage>
</organism>
<evidence type="ECO:0000256" key="3">
    <source>
        <dbReference type="ARBA" id="ARBA00022980"/>
    </source>
</evidence>
<dbReference type="GO" id="GO:0032543">
    <property type="term" value="P:mitochondrial translation"/>
    <property type="evidence" value="ECO:0007669"/>
    <property type="project" value="TreeGrafter"/>
</dbReference>
<accession>A0AAN7PHJ1</accession>
<dbReference type="SUPFAM" id="SSF54189">
    <property type="entry name" value="Ribosomal proteins S24e, L23 and L15e"/>
    <property type="match status" value="1"/>
</dbReference>
<dbReference type="GO" id="GO:0005762">
    <property type="term" value="C:mitochondrial large ribosomal subunit"/>
    <property type="evidence" value="ECO:0007669"/>
    <property type="project" value="TreeGrafter"/>
</dbReference>
<evidence type="ECO:0000256" key="2">
    <source>
        <dbReference type="ARBA" id="ARBA00006700"/>
    </source>
</evidence>
<dbReference type="PANTHER" id="PTHR12059:SF5">
    <property type="entry name" value="LARGE RIBOSOMAL SUBUNIT PROTEIN UL23M"/>
    <property type="match status" value="1"/>
</dbReference>
<dbReference type="FunFam" id="3.30.70.330:FF:000284">
    <property type="entry name" value="39S ribosomal protein L23, mitochondrial"/>
    <property type="match status" value="1"/>
</dbReference>
<reference evidence="10" key="1">
    <citation type="submission" date="2023-01" db="EMBL/GenBank/DDBJ databases">
        <title>Key to firefly adult light organ development and bioluminescence: homeobox transcription factors regulate luciferase expression and transportation to peroxisome.</title>
        <authorList>
            <person name="Fu X."/>
        </authorList>
    </citation>
    <scope>NUCLEOTIDE SEQUENCE [LARGE SCALE GENOMIC DNA]</scope>
</reference>
<dbReference type="Proteomes" id="UP001353858">
    <property type="component" value="Unassembled WGS sequence"/>
</dbReference>
<comment type="subunit">
    <text evidence="6">Component of the mitochondrial ribosome large subunit (39S) which comprises a 16S rRNA and about 50 distinct proteins.</text>
</comment>
<dbReference type="Gene3D" id="3.30.70.330">
    <property type="match status" value="1"/>
</dbReference>
<comment type="subcellular location">
    <subcellularLocation>
        <location evidence="1">Mitochondrion</location>
    </subcellularLocation>
</comment>
<evidence type="ECO:0000256" key="4">
    <source>
        <dbReference type="ARBA" id="ARBA00023128"/>
    </source>
</evidence>
<keyword evidence="10" id="KW-1185">Reference proteome</keyword>
<dbReference type="PANTHER" id="PTHR12059">
    <property type="entry name" value="RIBOSOMAL PROTEIN L23-RELATED"/>
    <property type="match status" value="1"/>
</dbReference>